<evidence type="ECO:0000313" key="2">
    <source>
        <dbReference type="EMBL" id="SEC65954.1"/>
    </source>
</evidence>
<dbReference type="InterPro" id="IPR036188">
    <property type="entry name" value="FAD/NAD-bd_sf"/>
</dbReference>
<dbReference type="InterPro" id="IPR052541">
    <property type="entry name" value="SQRD"/>
</dbReference>
<dbReference type="Gene3D" id="3.50.50.60">
    <property type="entry name" value="FAD/NAD(P)-binding domain"/>
    <property type="match status" value="2"/>
</dbReference>
<dbReference type="InterPro" id="IPR023753">
    <property type="entry name" value="FAD/NAD-binding_dom"/>
</dbReference>
<dbReference type="Pfam" id="PF07992">
    <property type="entry name" value="Pyr_redox_2"/>
    <property type="match status" value="1"/>
</dbReference>
<dbReference type="SUPFAM" id="SSF51905">
    <property type="entry name" value="FAD/NAD(P)-binding domain"/>
    <property type="match status" value="2"/>
</dbReference>
<dbReference type="EMBL" id="FNSO01000004">
    <property type="protein sequence ID" value="SEC65954.1"/>
    <property type="molecule type" value="Genomic_DNA"/>
</dbReference>
<dbReference type="PANTHER" id="PTHR43755">
    <property type="match status" value="1"/>
</dbReference>
<reference evidence="3" key="1">
    <citation type="submission" date="2016-10" db="EMBL/GenBank/DDBJ databases">
        <authorList>
            <person name="Varghese N."/>
            <person name="Submissions S."/>
        </authorList>
    </citation>
    <scope>NUCLEOTIDE SEQUENCE [LARGE SCALE GENOMIC DNA]</scope>
    <source>
        <strain evidence="3">DSM 44544</strain>
    </source>
</reference>
<dbReference type="AlphaFoldDB" id="A0A1H4UCK3"/>
<dbReference type="RefSeq" id="WP_208613355.1">
    <property type="nucleotide sequence ID" value="NZ_FNSO01000004.1"/>
</dbReference>
<name>A0A1H4UCK3_9PSEU</name>
<feature type="domain" description="FAD/NAD(P)-binding" evidence="1">
    <location>
        <begin position="3"/>
        <end position="116"/>
    </location>
</feature>
<proteinExistence type="predicted"/>
<dbReference type="STRING" id="208445.SAMN04489727_4578"/>
<dbReference type="PRINTS" id="PR00368">
    <property type="entry name" value="FADPNR"/>
</dbReference>
<keyword evidence="3" id="KW-1185">Reference proteome</keyword>
<evidence type="ECO:0000313" key="3">
    <source>
        <dbReference type="Proteomes" id="UP000199622"/>
    </source>
</evidence>
<protein>
    <submittedName>
        <fullName evidence="2">Sulfide:quinone oxidoreductase</fullName>
    </submittedName>
</protein>
<dbReference type="GO" id="GO:0016491">
    <property type="term" value="F:oxidoreductase activity"/>
    <property type="evidence" value="ECO:0007669"/>
    <property type="project" value="InterPro"/>
</dbReference>
<evidence type="ECO:0000259" key="1">
    <source>
        <dbReference type="Pfam" id="PF07992"/>
    </source>
</evidence>
<gene>
    <name evidence="2" type="ORF">SAMN04489727_4578</name>
</gene>
<accession>A0A1H4UCK3</accession>
<sequence>MKRIVILGGGTGGTLAANRLSRDFGDGARITVVDRDDHHVYQPGLLFVPFGTAGGGDLVRSRPRQLADGTGYHRSEVECVDIDADRVHLADGTVLRYDALVIATGARLRPEKTAGLTGPGWRSHVDTFYDLDGAVGLASALAAFDGGRLVVDVMGLPVKCPVAPLEFCLLADWFFTVRGVREGVELTYVTPLGAAFDEPVAARTLAELLAAKNIELVTGFATGFVDGTGGRLVSADGREVGFDQAVVVPLHAGASYVDRSPGLGDERGFVRADEHTLRADVKDNIFVIGDAAALPAAKTASVTHFEGEVLARNVGQFLDGRPLDASFDGHTTCFVESGFGKALLLDFNYETGPLPGHFPAEAGLPLLKESRLNHLGKLVSSWFYWHHLLPGRDLPGMSSDAACGQAVPGTGRTLSTGFFPPRLSGPRAWRPVEAAQREEWE</sequence>
<organism evidence="2 3">
    <name type="scientific">Amycolatopsis tolypomycina</name>
    <dbReference type="NCBI Taxonomy" id="208445"/>
    <lineage>
        <taxon>Bacteria</taxon>
        <taxon>Bacillati</taxon>
        <taxon>Actinomycetota</taxon>
        <taxon>Actinomycetes</taxon>
        <taxon>Pseudonocardiales</taxon>
        <taxon>Pseudonocardiaceae</taxon>
        <taxon>Amycolatopsis</taxon>
    </lineage>
</organism>
<dbReference type="Proteomes" id="UP000199622">
    <property type="component" value="Unassembled WGS sequence"/>
</dbReference>
<dbReference type="PANTHER" id="PTHR43755:SF1">
    <property type="entry name" value="FAD-DEPENDENT PYRIDINE NUCLEOTIDE-DISULPHIDE OXIDOREDUCTASE"/>
    <property type="match status" value="1"/>
</dbReference>